<evidence type="ECO:0000259" key="5">
    <source>
        <dbReference type="PROSITE" id="PS50234"/>
    </source>
</evidence>
<dbReference type="STRING" id="6198.A0A075A1E4"/>
<dbReference type="OrthoDB" id="1731724at2759"/>
<dbReference type="PROSITE" id="PS50234">
    <property type="entry name" value="VWFA"/>
    <property type="match status" value="1"/>
</dbReference>
<feature type="region of interest" description="Disordered" evidence="4">
    <location>
        <begin position="388"/>
        <end position="427"/>
    </location>
</feature>
<dbReference type="GO" id="GO:0008540">
    <property type="term" value="C:proteasome regulatory particle, base subcomplex"/>
    <property type="evidence" value="ECO:0007669"/>
    <property type="project" value="TreeGrafter"/>
</dbReference>
<dbReference type="CDD" id="cd01452">
    <property type="entry name" value="VWA_26S_proteasome_subunit"/>
    <property type="match status" value="1"/>
</dbReference>
<feature type="compositionally biased region" description="Basic and acidic residues" evidence="4">
    <location>
        <begin position="485"/>
        <end position="502"/>
    </location>
</feature>
<dbReference type="InterPro" id="IPR027040">
    <property type="entry name" value="PSMD4"/>
</dbReference>
<dbReference type="InterPro" id="IPR036465">
    <property type="entry name" value="vWFA_dom_sf"/>
</dbReference>
<evidence type="ECO:0000256" key="4">
    <source>
        <dbReference type="SAM" id="MobiDB-lite"/>
    </source>
</evidence>
<dbReference type="SMART" id="SM00726">
    <property type="entry name" value="UIM"/>
    <property type="match status" value="3"/>
</dbReference>
<dbReference type="SUPFAM" id="SSF53300">
    <property type="entry name" value="vWA-like"/>
    <property type="match status" value="1"/>
</dbReference>
<gene>
    <name evidence="6" type="ORF">T265_00660</name>
</gene>
<dbReference type="InterPro" id="IPR002035">
    <property type="entry name" value="VWF_A"/>
</dbReference>
<evidence type="ECO:0000256" key="2">
    <source>
        <dbReference type="ARBA" id="ARBA00014934"/>
    </source>
</evidence>
<dbReference type="CTD" id="20314848"/>
<dbReference type="Gene3D" id="6.10.250.380">
    <property type="match status" value="1"/>
</dbReference>
<dbReference type="Gene3D" id="6.10.300.40">
    <property type="match status" value="1"/>
</dbReference>
<sequence>MGVQYLCQTARSLSRADRQPCKSDNVTRGHDDRVCCAWYGDYFLSVDDSDFMRNGDFMPSRLQAQNDAVSLICQSKRQRNPENTLGLISLANREVLCTLTNDSSKIYNRLHTVEPKGVISFCTAIRIAHLALRHRQLRHQKMRIVCFVGSPISDSDKSMIDLAKHLKKEKVSVDVVNFGENEANQQKLSDFIDTLNGKAGGSSHLVSVPPGAVLHDSLVTSPIIAGEFGGTLATSGLGLGFGLDANEDPDLLYALRVSMEDQRMRQEHEVNAGPTGAAGAATLPGMLLLTRMLEHTYVPFLTAQTTVNLSMFSASNKYQLPNFTLCRMLPYSAGSGTSEEAMLQEALRMSMQPAARPPGSALPMDIDLAAMTEDEQIAYALEMSLQQATEPMAKETSAKPEGEPRATAMDVDQPAPEKPDSSAPGGGTLASAAALLGAASTGVLTSDLDVLHDTGFLQSVLQGLAGVDTKDKDVQKAISDLSKAPSKDKTPPKKDDTKKDDPGSSAGGTTAT</sequence>
<reference evidence="6 7" key="1">
    <citation type="submission" date="2013-11" db="EMBL/GenBank/DDBJ databases">
        <title>Opisthorchis viverrini - life in the bile duct.</title>
        <authorList>
            <person name="Young N.D."/>
            <person name="Nagarajan N."/>
            <person name="Lin S.J."/>
            <person name="Korhonen P.K."/>
            <person name="Jex A.R."/>
            <person name="Hall R.S."/>
            <person name="Safavi-Hemami H."/>
            <person name="Kaewkong W."/>
            <person name="Bertrand D."/>
            <person name="Gao S."/>
            <person name="Seet Q."/>
            <person name="Wongkham S."/>
            <person name="Teh B.T."/>
            <person name="Wongkham C."/>
            <person name="Intapan P.M."/>
            <person name="Maleewong W."/>
            <person name="Yang X."/>
            <person name="Hu M."/>
            <person name="Wang Z."/>
            <person name="Hofmann A."/>
            <person name="Sternberg P.W."/>
            <person name="Tan P."/>
            <person name="Wang J."/>
            <person name="Gasser R.B."/>
        </authorList>
    </citation>
    <scope>NUCLEOTIDE SEQUENCE [LARGE SCALE GENOMIC DNA]</scope>
</reference>
<dbReference type="KEGG" id="ovi:T265_00660"/>
<dbReference type="GeneID" id="20314848"/>
<proteinExistence type="inferred from homology"/>
<dbReference type="Pfam" id="PF13519">
    <property type="entry name" value="VWA_2"/>
    <property type="match status" value="1"/>
</dbReference>
<dbReference type="GO" id="GO:0043161">
    <property type="term" value="P:proteasome-mediated ubiquitin-dependent protein catabolic process"/>
    <property type="evidence" value="ECO:0007669"/>
    <property type="project" value="TreeGrafter"/>
</dbReference>
<protein>
    <recommendedName>
        <fullName evidence="2">26S proteasome non-ATPase regulatory subunit 4</fullName>
    </recommendedName>
</protein>
<keyword evidence="3" id="KW-0647">Proteasome</keyword>
<evidence type="ECO:0000313" key="7">
    <source>
        <dbReference type="Proteomes" id="UP000054324"/>
    </source>
</evidence>
<dbReference type="EMBL" id="KL596624">
    <property type="protein sequence ID" value="KER33558.1"/>
    <property type="molecule type" value="Genomic_DNA"/>
</dbReference>
<evidence type="ECO:0000256" key="3">
    <source>
        <dbReference type="ARBA" id="ARBA00022942"/>
    </source>
</evidence>
<dbReference type="PANTHER" id="PTHR10223:SF0">
    <property type="entry name" value="26S PROTEASOME NON-ATPASE REGULATORY SUBUNIT 4"/>
    <property type="match status" value="1"/>
</dbReference>
<dbReference type="GO" id="GO:0031593">
    <property type="term" value="F:polyubiquitin modification-dependent protein binding"/>
    <property type="evidence" value="ECO:0007669"/>
    <property type="project" value="TreeGrafter"/>
</dbReference>
<dbReference type="GO" id="GO:0005634">
    <property type="term" value="C:nucleus"/>
    <property type="evidence" value="ECO:0007669"/>
    <property type="project" value="TreeGrafter"/>
</dbReference>
<comment type="similarity">
    <text evidence="1">Belongs to the proteasome subunit S5A family.</text>
</comment>
<feature type="compositionally biased region" description="Basic and acidic residues" evidence="4">
    <location>
        <begin position="392"/>
        <end position="404"/>
    </location>
</feature>
<dbReference type="FunFam" id="3.40.50.410:FF:000005">
    <property type="entry name" value="26S proteasome non-ATPase regulatory subunit 4"/>
    <property type="match status" value="1"/>
</dbReference>
<organism evidence="6 7">
    <name type="scientific">Opisthorchis viverrini</name>
    <name type="common">Southeast Asian liver fluke</name>
    <dbReference type="NCBI Taxonomy" id="6198"/>
    <lineage>
        <taxon>Eukaryota</taxon>
        <taxon>Metazoa</taxon>
        <taxon>Spiralia</taxon>
        <taxon>Lophotrochozoa</taxon>
        <taxon>Platyhelminthes</taxon>
        <taxon>Trematoda</taxon>
        <taxon>Digenea</taxon>
        <taxon>Opisthorchiida</taxon>
        <taxon>Opisthorchiata</taxon>
        <taxon>Opisthorchiidae</taxon>
        <taxon>Opisthorchis</taxon>
    </lineage>
</organism>
<evidence type="ECO:0000313" key="6">
    <source>
        <dbReference type="EMBL" id="KER33558.1"/>
    </source>
</evidence>
<dbReference type="Pfam" id="PF02809">
    <property type="entry name" value="UIM"/>
    <property type="match status" value="3"/>
</dbReference>
<evidence type="ECO:0000256" key="1">
    <source>
        <dbReference type="ARBA" id="ARBA00005574"/>
    </source>
</evidence>
<dbReference type="RefSeq" id="XP_009162752.1">
    <property type="nucleotide sequence ID" value="XM_009164488.1"/>
</dbReference>
<keyword evidence="7" id="KW-1185">Reference proteome</keyword>
<dbReference type="GO" id="GO:0005829">
    <property type="term" value="C:cytosol"/>
    <property type="evidence" value="ECO:0007669"/>
    <property type="project" value="TreeGrafter"/>
</dbReference>
<dbReference type="Proteomes" id="UP000054324">
    <property type="component" value="Unassembled WGS sequence"/>
</dbReference>
<accession>A0A075A1E4</accession>
<feature type="region of interest" description="Disordered" evidence="4">
    <location>
        <begin position="466"/>
        <end position="512"/>
    </location>
</feature>
<dbReference type="PANTHER" id="PTHR10223">
    <property type="entry name" value="26S PROTEASOME NON-ATPASE REGULATORY SUBUNIT 4"/>
    <property type="match status" value="1"/>
</dbReference>
<dbReference type="InterPro" id="IPR003903">
    <property type="entry name" value="UIM_dom"/>
</dbReference>
<feature type="domain" description="VWFA" evidence="5">
    <location>
        <begin position="41"/>
        <end position="223"/>
    </location>
</feature>
<name>A0A075A1E4_OPIVI</name>
<dbReference type="Gene3D" id="3.40.50.410">
    <property type="entry name" value="von Willebrand factor, type A domain"/>
    <property type="match status" value="1"/>
</dbReference>
<dbReference type="PROSITE" id="PS50330">
    <property type="entry name" value="UIM"/>
    <property type="match status" value="3"/>
</dbReference>
<dbReference type="AlphaFoldDB" id="A0A075A1E4"/>